<evidence type="ECO:0000256" key="7">
    <source>
        <dbReference type="SAM" id="Phobius"/>
    </source>
</evidence>
<protein>
    <submittedName>
        <fullName evidence="8">Polysulfide reductase</fullName>
    </submittedName>
</protein>
<feature type="transmembrane region" description="Helical" evidence="7">
    <location>
        <begin position="277"/>
        <end position="299"/>
    </location>
</feature>
<dbReference type="Pfam" id="PF03916">
    <property type="entry name" value="NrfD"/>
    <property type="match status" value="1"/>
</dbReference>
<evidence type="ECO:0000313" key="9">
    <source>
        <dbReference type="Proteomes" id="UP000501253"/>
    </source>
</evidence>
<dbReference type="GO" id="GO:0005886">
    <property type="term" value="C:plasma membrane"/>
    <property type="evidence" value="ECO:0007669"/>
    <property type="project" value="UniProtKB-SubCell"/>
</dbReference>
<dbReference type="EMBL" id="CP042909">
    <property type="protein sequence ID" value="QJA05688.1"/>
    <property type="molecule type" value="Genomic_DNA"/>
</dbReference>
<dbReference type="InterPro" id="IPR052049">
    <property type="entry name" value="Electron_transfer_protein"/>
</dbReference>
<evidence type="ECO:0000256" key="3">
    <source>
        <dbReference type="ARBA" id="ARBA00022475"/>
    </source>
</evidence>
<evidence type="ECO:0000313" key="8">
    <source>
        <dbReference type="EMBL" id="QJA05688.1"/>
    </source>
</evidence>
<evidence type="ECO:0000256" key="6">
    <source>
        <dbReference type="ARBA" id="ARBA00023136"/>
    </source>
</evidence>
<evidence type="ECO:0000256" key="2">
    <source>
        <dbReference type="ARBA" id="ARBA00008929"/>
    </source>
</evidence>
<dbReference type="RefSeq" id="WP_168719050.1">
    <property type="nucleotide sequence ID" value="NZ_CP042909.1"/>
</dbReference>
<dbReference type="Proteomes" id="UP000501253">
    <property type="component" value="Chromosome"/>
</dbReference>
<reference evidence="8 9" key="1">
    <citation type="submission" date="2019-08" db="EMBL/GenBank/DDBJ databases">
        <title>Complete genome sequence of Thermosulfurimonas marina SU872T, an anaerobic thermophilic chemolithoautotrophic bacterium isolated from a shallow marine hydrothermal vent.</title>
        <authorList>
            <person name="Allioux M."/>
            <person name="Jebbar M."/>
            <person name="Slobodkina G."/>
            <person name="Slobodkin A."/>
            <person name="Moalic Y."/>
            <person name="Frolova A."/>
            <person name="Shao Z."/>
            <person name="Alain K."/>
        </authorList>
    </citation>
    <scope>NUCLEOTIDE SEQUENCE [LARGE SCALE GENOMIC DNA]</scope>
    <source>
        <strain evidence="8 9">SU872</strain>
    </source>
</reference>
<feature type="transmembrane region" description="Helical" evidence="7">
    <location>
        <begin position="92"/>
        <end position="116"/>
    </location>
</feature>
<dbReference type="PANTHER" id="PTHR34856:SF2">
    <property type="entry name" value="PROTEIN NRFD"/>
    <property type="match status" value="1"/>
</dbReference>
<dbReference type="AlphaFoldDB" id="A0A6H1WR95"/>
<proteinExistence type="inferred from homology"/>
<feature type="transmembrane region" description="Helical" evidence="7">
    <location>
        <begin position="15"/>
        <end position="43"/>
    </location>
</feature>
<dbReference type="InterPro" id="IPR005614">
    <property type="entry name" value="NrfD-like"/>
</dbReference>
<comment type="subcellular location">
    <subcellularLocation>
        <location evidence="1">Cell membrane</location>
        <topology evidence="1">Multi-pass membrane protein</topology>
    </subcellularLocation>
</comment>
<comment type="similarity">
    <text evidence="2">Belongs to the NrfD family.</text>
</comment>
<gene>
    <name evidence="8" type="ORF">FVE67_02230</name>
</gene>
<keyword evidence="6 7" id="KW-0472">Membrane</keyword>
<feature type="transmembrane region" description="Helical" evidence="7">
    <location>
        <begin position="192"/>
        <end position="216"/>
    </location>
</feature>
<accession>A0A6H1WR95</accession>
<name>A0A6H1WR95_9BACT</name>
<sequence>MADVVGYVFPNEHHIHWSLMIVTYPYITGIIAGAFIVSSLYHVFHVKALKPVSRFALIFALSFGICCTWPLLNHLGHPERCFNIMLTPHPTSAMAGFGYVYSTYMIILLLEILFIYRAVFARLLPQTTGFKATLYRALTFGNTDLSPATLRFDHKVTSWLALIGIPMACVLHGYVGFIFGGVKAVHWWLTPLMPVIFLLSACVSGIAGIILGYLLVQWWKRRPVDEECLSTLVKYLWGFLILDVVLELLDLGVHAYLRVESWHVLEHLISGPLFTSFIVMQILIFSFIPLVILGVLTLANVRGKALQILATLSAVMLLIQVYCMRWNVVIGGQMVSKSGRGYTFYHPGFFEKEGILPTILILLAPVIILFFLAKVFPLWMTEEGQNPQPIKNFN</sequence>
<organism evidence="8 9">
    <name type="scientific">Thermosulfurimonas marina</name>
    <dbReference type="NCBI Taxonomy" id="2047767"/>
    <lineage>
        <taxon>Bacteria</taxon>
        <taxon>Pseudomonadati</taxon>
        <taxon>Thermodesulfobacteriota</taxon>
        <taxon>Thermodesulfobacteria</taxon>
        <taxon>Thermodesulfobacteriales</taxon>
        <taxon>Thermodesulfobacteriaceae</taxon>
        <taxon>Thermosulfurimonas</taxon>
    </lineage>
</organism>
<evidence type="ECO:0000256" key="4">
    <source>
        <dbReference type="ARBA" id="ARBA00022692"/>
    </source>
</evidence>
<feature type="transmembrane region" description="Helical" evidence="7">
    <location>
        <begin position="354"/>
        <end position="373"/>
    </location>
</feature>
<dbReference type="PANTHER" id="PTHR34856">
    <property type="entry name" value="PROTEIN NRFD"/>
    <property type="match status" value="1"/>
</dbReference>
<feature type="transmembrane region" description="Helical" evidence="7">
    <location>
        <begin position="236"/>
        <end position="257"/>
    </location>
</feature>
<feature type="transmembrane region" description="Helical" evidence="7">
    <location>
        <begin position="306"/>
        <end position="328"/>
    </location>
</feature>
<evidence type="ECO:0000256" key="5">
    <source>
        <dbReference type="ARBA" id="ARBA00022989"/>
    </source>
</evidence>
<dbReference type="KEGG" id="tmai:FVE67_02230"/>
<feature type="transmembrane region" description="Helical" evidence="7">
    <location>
        <begin position="55"/>
        <end position="72"/>
    </location>
</feature>
<keyword evidence="9" id="KW-1185">Reference proteome</keyword>
<keyword evidence="5 7" id="KW-1133">Transmembrane helix</keyword>
<evidence type="ECO:0000256" key="1">
    <source>
        <dbReference type="ARBA" id="ARBA00004651"/>
    </source>
</evidence>
<keyword evidence="4 7" id="KW-0812">Transmembrane</keyword>
<dbReference type="Gene3D" id="1.20.1630.10">
    <property type="entry name" value="Formate dehydrogenase/DMSO reductase domain"/>
    <property type="match status" value="1"/>
</dbReference>
<keyword evidence="3" id="KW-1003">Cell membrane</keyword>
<feature type="transmembrane region" description="Helical" evidence="7">
    <location>
        <begin position="159"/>
        <end position="180"/>
    </location>
</feature>